<dbReference type="InterPro" id="IPR039733">
    <property type="entry name" value="NTAQ1"/>
</dbReference>
<evidence type="ECO:0000256" key="7">
    <source>
        <dbReference type="ARBA" id="ARBA00048768"/>
    </source>
</evidence>
<evidence type="ECO:0000256" key="3">
    <source>
        <dbReference type="ARBA" id="ARBA00012718"/>
    </source>
</evidence>
<gene>
    <name evidence="11" type="ORF">DBRI00130_LOCUS1966</name>
</gene>
<dbReference type="AlphaFoldDB" id="A0A7S4QF86"/>
<comment type="catalytic activity">
    <reaction evidence="7 8">
        <text>N-terminal L-glutaminyl-[protein] + H2O = N-terminal L-glutamyl-[protein] + NH4(+)</text>
        <dbReference type="Rhea" id="RHEA:50680"/>
        <dbReference type="Rhea" id="RHEA-COMP:12668"/>
        <dbReference type="Rhea" id="RHEA-COMP:12777"/>
        <dbReference type="ChEBI" id="CHEBI:15377"/>
        <dbReference type="ChEBI" id="CHEBI:28938"/>
        <dbReference type="ChEBI" id="CHEBI:64721"/>
        <dbReference type="ChEBI" id="CHEBI:64722"/>
        <dbReference type="EC" id="3.5.1.122"/>
    </reaction>
</comment>
<evidence type="ECO:0000256" key="4">
    <source>
        <dbReference type="ARBA" id="ARBA00021247"/>
    </source>
</evidence>
<dbReference type="InterPro" id="IPR037132">
    <property type="entry name" value="N_Gln_amidohydro_ab_roll_sf"/>
</dbReference>
<proteinExistence type="inferred from homology"/>
<evidence type="ECO:0000256" key="9">
    <source>
        <dbReference type="SAM" id="MobiDB-lite"/>
    </source>
</evidence>
<dbReference type="Pfam" id="PF09764">
    <property type="entry name" value="Nt_Gln_amidase"/>
    <property type="match status" value="1"/>
</dbReference>
<dbReference type="GO" id="GO:0005829">
    <property type="term" value="C:cytosol"/>
    <property type="evidence" value="ECO:0007669"/>
    <property type="project" value="TreeGrafter"/>
</dbReference>
<organism evidence="11">
    <name type="scientific">Ditylum brightwellii</name>
    <dbReference type="NCBI Taxonomy" id="49249"/>
    <lineage>
        <taxon>Eukaryota</taxon>
        <taxon>Sar</taxon>
        <taxon>Stramenopiles</taxon>
        <taxon>Ochrophyta</taxon>
        <taxon>Bacillariophyta</taxon>
        <taxon>Mediophyceae</taxon>
        <taxon>Lithodesmiophycidae</taxon>
        <taxon>Lithodesmiales</taxon>
        <taxon>Lithodesmiaceae</taxon>
        <taxon>Ditylum</taxon>
    </lineage>
</organism>
<feature type="compositionally biased region" description="Basic and acidic residues" evidence="9">
    <location>
        <begin position="207"/>
        <end position="216"/>
    </location>
</feature>
<name>A0A7S4QF86_9STRA</name>
<evidence type="ECO:0000313" key="11">
    <source>
        <dbReference type="EMBL" id="CAE4581877.1"/>
    </source>
</evidence>
<dbReference type="PANTHER" id="PTHR13035">
    <property type="entry name" value="PROTEIN N-TERMINAL GLUTAMINE AMIDOHYDROLASE"/>
    <property type="match status" value="1"/>
</dbReference>
<comment type="similarity">
    <text evidence="1 8">Belongs to the NTAQ1 family.</text>
</comment>
<dbReference type="PROSITE" id="PS51257">
    <property type="entry name" value="PROKAR_LIPOPROTEIN"/>
    <property type="match status" value="1"/>
</dbReference>
<comment type="function">
    <text evidence="8">Mediates the side-chain deamidation of N-terminal glutamine residues to glutamate, an important step in N-end rule pathway of protein degradation. Conversion of the resulting N-terminal glutamine to glutamate renders the protein susceptible to arginylation, polyubiquitination and degradation as specified by the N-end rule. Does not act on substrates with internal or C-terminal glutamine and does not act on non-glutamine residues in any position.</text>
</comment>
<dbReference type="InterPro" id="IPR023128">
    <property type="entry name" value="Prot_N_Gln_amidohydro_ab_roll"/>
</dbReference>
<evidence type="ECO:0000256" key="6">
    <source>
        <dbReference type="ARBA" id="ARBA00029677"/>
    </source>
</evidence>
<dbReference type="GO" id="GO:0070773">
    <property type="term" value="F:protein-N-terminal glutamine amidohydrolase activity"/>
    <property type="evidence" value="ECO:0007669"/>
    <property type="project" value="UniProtKB-UniRule"/>
</dbReference>
<comment type="subunit">
    <text evidence="2 8">Monomer.</text>
</comment>
<feature type="domain" description="Protein N-terminal glutamine amidohydrolase alpha beta roll" evidence="10">
    <location>
        <begin position="25"/>
        <end position="264"/>
    </location>
</feature>
<dbReference type="PANTHER" id="PTHR13035:SF0">
    <property type="entry name" value="PROTEIN N-TERMINAL GLUTAMINE AMIDOHYDROLASE"/>
    <property type="match status" value="1"/>
</dbReference>
<sequence length="267" mass="31099">MNKKTDTNSAASTALSCSSERSLRNPCYCEENVWRLAYRKVHEQDINNHHNDGNNNNNNEEYHVVFISNEEKCCPMFQQLAAENEAKPCFWDYHVILICTMNNNKEGKMMPTVVLDMDSRAPFPCLLQDYLLSSFRKLEFIEEEYRHIYAPKFRVIKARDYLKYFYSDRMHMYNSKTNTWNAPPPTYNCIMNGLEMTKNCTEINTNDGKENDCKESDDSDDNNNGSNLDCYIDMSRGEKKSGVNNVQNSQVYGEVFTLEELENKFCG</sequence>
<dbReference type="EC" id="3.5.1.122" evidence="3 8"/>
<dbReference type="GO" id="GO:0008418">
    <property type="term" value="F:protein-N-terminal asparagine amidohydrolase activity"/>
    <property type="evidence" value="ECO:0007669"/>
    <property type="project" value="UniProtKB-UniRule"/>
</dbReference>
<evidence type="ECO:0000256" key="5">
    <source>
        <dbReference type="ARBA" id="ARBA00022801"/>
    </source>
</evidence>
<protein>
    <recommendedName>
        <fullName evidence="4 8">Protein N-terminal glutamine amidohydrolase</fullName>
        <ecNumber evidence="3 8">3.5.1.122</ecNumber>
    </recommendedName>
    <alternativeName>
        <fullName evidence="6 8">Protein NH2-terminal glutamine deamidase</fullName>
    </alternativeName>
</protein>
<dbReference type="EMBL" id="HBNS01002442">
    <property type="protein sequence ID" value="CAE4581877.1"/>
    <property type="molecule type" value="Transcribed_RNA"/>
</dbReference>
<dbReference type="GO" id="GO:0005634">
    <property type="term" value="C:nucleus"/>
    <property type="evidence" value="ECO:0007669"/>
    <property type="project" value="TreeGrafter"/>
</dbReference>
<accession>A0A7S4QF86</accession>
<reference evidence="11" key="1">
    <citation type="submission" date="2021-01" db="EMBL/GenBank/DDBJ databases">
        <authorList>
            <person name="Corre E."/>
            <person name="Pelletier E."/>
            <person name="Niang G."/>
            <person name="Scheremetjew M."/>
            <person name="Finn R."/>
            <person name="Kale V."/>
            <person name="Holt S."/>
            <person name="Cochrane G."/>
            <person name="Meng A."/>
            <person name="Brown T."/>
            <person name="Cohen L."/>
        </authorList>
    </citation>
    <scope>NUCLEOTIDE SEQUENCE</scope>
    <source>
        <strain evidence="11">GSO104</strain>
    </source>
</reference>
<keyword evidence="5 8" id="KW-0378">Hydrolase</keyword>
<evidence type="ECO:0000256" key="1">
    <source>
        <dbReference type="ARBA" id="ARBA00008985"/>
    </source>
</evidence>
<feature type="region of interest" description="Disordered" evidence="9">
    <location>
        <begin position="207"/>
        <end position="227"/>
    </location>
</feature>
<evidence type="ECO:0000256" key="8">
    <source>
        <dbReference type="RuleBase" id="RU367082"/>
    </source>
</evidence>
<evidence type="ECO:0000259" key="10">
    <source>
        <dbReference type="Pfam" id="PF09764"/>
    </source>
</evidence>
<dbReference type="Gene3D" id="3.10.620.10">
    <property type="entry name" value="Protein N-terminal glutamine amidohydrolase, alpha beta roll"/>
    <property type="match status" value="1"/>
</dbReference>
<evidence type="ECO:0000256" key="2">
    <source>
        <dbReference type="ARBA" id="ARBA00011245"/>
    </source>
</evidence>